<evidence type="ECO:0000313" key="2">
    <source>
        <dbReference type="Proteomes" id="UP000613208"/>
    </source>
</evidence>
<reference evidence="1" key="1">
    <citation type="submission" date="2020-06" db="EMBL/GenBank/DDBJ databases">
        <title>Characterization of fructooligosaccharide metabolism and fructooligosaccharide-degrading enzymes in human commensal butyrate producers.</title>
        <authorList>
            <person name="Tanno H."/>
            <person name="Fujii T."/>
            <person name="Hirano K."/>
            <person name="Maeno S."/>
            <person name="Tonozuka T."/>
            <person name="Sakamoto M."/>
            <person name="Ohkuma M."/>
            <person name="Tochio T."/>
            <person name="Endo A."/>
        </authorList>
    </citation>
    <scope>NUCLEOTIDE SEQUENCE</scope>
    <source>
        <strain evidence="1">JCM 17466</strain>
    </source>
</reference>
<comment type="caution">
    <text evidence="1">The sequence shown here is derived from an EMBL/GenBank/DDBJ whole genome shotgun (WGS) entry which is preliminary data.</text>
</comment>
<proteinExistence type="predicted"/>
<protein>
    <recommendedName>
        <fullName evidence="3">DUF1292 domain-containing protein</fullName>
    </recommendedName>
</protein>
<sequence length="82" mass="9783">MDQYGEGLFKIVFVNEDGFYIDISKEELKKYRVVKQNIEPNTEMKYTFEKDDDGEEYDSLVDSQNIEEIELYVTQVKNNQNK</sequence>
<accession>A0A916QAJ2</accession>
<name>A0A916QAJ2_9FIRM</name>
<keyword evidence="2" id="KW-1185">Reference proteome</keyword>
<evidence type="ECO:0008006" key="3">
    <source>
        <dbReference type="Google" id="ProtNLM"/>
    </source>
</evidence>
<dbReference type="AlphaFoldDB" id="A0A916QAJ2"/>
<gene>
    <name evidence="1" type="ORF">ANBU17_24030</name>
</gene>
<evidence type="ECO:0000313" key="1">
    <source>
        <dbReference type="EMBL" id="GFO86056.1"/>
    </source>
</evidence>
<dbReference type="EMBL" id="BLYI01000049">
    <property type="protein sequence ID" value="GFO86056.1"/>
    <property type="molecule type" value="Genomic_DNA"/>
</dbReference>
<dbReference type="Proteomes" id="UP000613208">
    <property type="component" value="Unassembled WGS sequence"/>
</dbReference>
<organism evidence="1 2">
    <name type="scientific">Anaerostipes butyraticus</name>
    <dbReference type="NCBI Taxonomy" id="645466"/>
    <lineage>
        <taxon>Bacteria</taxon>
        <taxon>Bacillati</taxon>
        <taxon>Bacillota</taxon>
        <taxon>Clostridia</taxon>
        <taxon>Lachnospirales</taxon>
        <taxon>Lachnospiraceae</taxon>
        <taxon>Anaerostipes</taxon>
    </lineage>
</organism>
<dbReference type="RefSeq" id="WP_201311743.1">
    <property type="nucleotide sequence ID" value="NZ_BLYI01000049.1"/>
</dbReference>